<feature type="compositionally biased region" description="Polar residues" evidence="3">
    <location>
        <begin position="307"/>
        <end position="316"/>
    </location>
</feature>
<feature type="region of interest" description="Disordered" evidence="3">
    <location>
        <begin position="733"/>
        <end position="775"/>
    </location>
</feature>
<feature type="region of interest" description="Disordered" evidence="3">
    <location>
        <begin position="307"/>
        <end position="350"/>
    </location>
</feature>
<dbReference type="OrthoDB" id="10001928at2759"/>
<dbReference type="RefSeq" id="XP_004181105.1">
    <property type="nucleotide sequence ID" value="XM_004181057.1"/>
</dbReference>
<dbReference type="PANTHER" id="PTHR43503:SF2">
    <property type="entry name" value="NEGATIVE REGULATOR OF SPORULATION MDS3-RELATED"/>
    <property type="match status" value="1"/>
</dbReference>
<protein>
    <recommendedName>
        <fullName evidence="4">Attractin/MKLN-like beta-propeller domain-containing protein</fullName>
    </recommendedName>
</protein>
<feature type="region of interest" description="Disordered" evidence="3">
    <location>
        <begin position="1430"/>
        <end position="1463"/>
    </location>
</feature>
<dbReference type="GO" id="GO:0045454">
    <property type="term" value="P:cell redox homeostasis"/>
    <property type="evidence" value="ECO:0007669"/>
    <property type="project" value="TreeGrafter"/>
</dbReference>
<gene>
    <name evidence="5" type="primary">TBLA0F00420</name>
    <name evidence="5" type="ORF">TBLA_0F00420</name>
</gene>
<feature type="region of interest" description="Disordered" evidence="3">
    <location>
        <begin position="640"/>
        <end position="682"/>
    </location>
</feature>
<evidence type="ECO:0000259" key="4">
    <source>
        <dbReference type="Pfam" id="PF24981"/>
    </source>
</evidence>
<evidence type="ECO:0000313" key="5">
    <source>
        <dbReference type="EMBL" id="CCH61586.1"/>
    </source>
</evidence>
<sequence>MHILQPSSCNCYTLDLPSLPENSVNLDESVKRKLKLDCRTGAAVELSRSDIFVHGGLTIPLNLNEINLAQVQKEIIMYFAKESTGAISFKTLADWISSELFFLDLISRSWQRVETSINHESLEMIKKRANNTDYYKSNGTVMLRERFYHSLCYTNSSLYMFGGLIVNPNSSYELTPTNTLWKLDLETKVWTLLSMDSRITERFAHSMHVKNENDEIRDTKLIIVGGLNKDDENVNSIDIFNLSHNCWEVDFNTKYRDKVKTNIDNQVVSLSPTANFSILVEKNEANIPAIAFYSPYAKFNNSNSNSDLVSLKNQDNSSTSSSTHSQTYPHSTHLPHKHPHTSHSHSLHNKKLDPVKTTTNLRSPFVALPLLPDSKGMRLASIVQKSDTIENTEAPYNLLFPTGDHFGYNIISAGFFPNGQASNFHCFNYDIHTGKCTKLSIQCSDYEISKHRFWRLFVWQSHFQGILLGTKEDDKHLPTVQRFDFISTFPLPVLSTSNMYNIAKQPQVPPLRKSGPNITTHQNFKENERSLKEDDPQVFRKLSFASTATSQFESYIRYIAPPKETATIRSIFPSYAMVLGKDAWEIFGGSLSDFEIITDEGDSIGVPMYLLRKRWGRYFDMLLSQGYSRACAEYDAARLSSNPVNPSPRNSPGPTSAPSRKPSDVSSASSLSNHFNNMRKQSVPGIQLTAADESKRNHSLTASPIAYDNVSSDECPLSHIIGYNDYDDPVASPLTRSSNTASNNPYKKISAAHSPGRKHSSKMRSKSDELSVTSSSNGMVFRVPFQEKDGTTSNPHTLPEKFNFNKEKRRSSVAVMSPADLTNSKNIEPARRASHPNPSPTGIDDIRNHVALRFSSSTHNSRKASVASQGSSISFVSSTSDRMGNSLYPPPTGGGSVHSSILGILNIVLPPQPDIPNEPLPPIPHDLPSFFSRRRNSFAEFVYSNKSSPLSSRRSSTNRCLSLPELKSPDSLPITPPLPLLEKDTEYENCSPNTTPLHHRRSSAKTSIANSSRNNSFSRGFTHGDFHRPSITSTADSADNGPSSFVLEFEPLLTPRSLYMPWSTETISAFAEFFFTGQVNGKWMLAPVVLNLLVMSKIYEIPLLFTLVTEVLYAIIGRKEESLFITCDSMIELFHSKVSRHFEEDLTTMNNYLMSVDVYCDLIKLKNSLEDIENGFFDAEIIKKMSRGYSLSTTESGEGDINEKFSPRVSNATSFVNYVPTVFAGGPRDSHNSIGSFSFPTQTPRESFTGFNSKVKKKSSLNKEIDFFDTQKGLKAQSGDSIDDMGNTSHLTVDPMNDDTGMSDITLKLSNSQLHMNDSGVSGVSGSRQTSGAIDPKGFPAEGGIPDDLKEQLEQAKLCNLSEMDDLFIDKSINVYQKNESRQTMQLPADEYSSSQSDSDEFDSELGVLSMSKMRRKVVEGHALDDSVDPLFKIQSGNTSPSKNPSTRGKQTTSTGGSGRASREDIAHLDLNIPTIENLTSPNALPPVDYIMKSIYRTAVLVNDVKLIVRCLNAIEISKLLKAMRKRISFELGQIDDNRDSNYLQSKGENFRMRALSNTKSISPESSSASLSMMSNMSTEAGRRGSPRLSTQIPSPKTPTSMKNFERNIKNPSQNKKGNSRHSNISSNIPATSTAVLMNPGVMPPLPPSSNPKSKKDNAKNAGGFSFFGKKRN</sequence>
<dbReference type="SUPFAM" id="SSF117281">
    <property type="entry name" value="Kelch motif"/>
    <property type="match status" value="1"/>
</dbReference>
<keyword evidence="1" id="KW-0880">Kelch repeat</keyword>
<feature type="region of interest" description="Disordered" evidence="3">
    <location>
        <begin position="1558"/>
        <end position="1673"/>
    </location>
</feature>
<feature type="compositionally biased region" description="Basic residues" evidence="3">
    <location>
        <begin position="755"/>
        <end position="764"/>
    </location>
</feature>
<feature type="region of interest" description="Disordered" evidence="3">
    <location>
        <begin position="1380"/>
        <end position="1403"/>
    </location>
</feature>
<dbReference type="FunCoup" id="I2H5D4">
    <property type="interactions" value="275"/>
</dbReference>
<keyword evidence="6" id="KW-1185">Reference proteome</keyword>
<reference evidence="5 6" key="1">
    <citation type="journal article" date="2011" name="Proc. Natl. Acad. Sci. U.S.A.">
        <title>Evolutionary erosion of yeast sex chromosomes by mating-type switching accidents.</title>
        <authorList>
            <person name="Gordon J.L."/>
            <person name="Armisen D."/>
            <person name="Proux-Wera E."/>
            <person name="Oheigeartaigh S.S."/>
            <person name="Byrne K.P."/>
            <person name="Wolfe K.H."/>
        </authorList>
    </citation>
    <scope>NUCLEOTIDE SEQUENCE [LARGE SCALE GENOMIC DNA]</scope>
    <source>
        <strain evidence="6">ATCC 34711 / CBS 6284 / DSM 70876 / NBRC 10599 / NRRL Y-10934 / UCD 77-7</strain>
    </source>
</reference>
<dbReference type="GO" id="GO:0005739">
    <property type="term" value="C:mitochondrion"/>
    <property type="evidence" value="ECO:0007669"/>
    <property type="project" value="TreeGrafter"/>
</dbReference>
<dbReference type="Gene3D" id="2.120.10.80">
    <property type="entry name" value="Kelch-type beta propeller"/>
    <property type="match status" value="1"/>
</dbReference>
<name>I2H5D4_HENB6</name>
<feature type="compositionally biased region" description="Polar residues" evidence="3">
    <location>
        <begin position="1610"/>
        <end position="1635"/>
    </location>
</feature>
<feature type="region of interest" description="Disordered" evidence="3">
    <location>
        <begin position="825"/>
        <end position="844"/>
    </location>
</feature>
<dbReference type="STRING" id="1071380.I2H5D4"/>
<dbReference type="InParanoid" id="I2H5D4"/>
<evidence type="ECO:0000256" key="2">
    <source>
        <dbReference type="ARBA" id="ARBA00022737"/>
    </source>
</evidence>
<feature type="compositionally biased region" description="Polar residues" evidence="3">
    <location>
        <begin position="734"/>
        <end position="745"/>
    </location>
</feature>
<dbReference type="eggNOG" id="ENOG502QSQ9">
    <property type="taxonomic scope" value="Eukaryota"/>
</dbReference>
<dbReference type="GO" id="GO:0005829">
    <property type="term" value="C:cytosol"/>
    <property type="evidence" value="ECO:0007669"/>
    <property type="project" value="TreeGrafter"/>
</dbReference>
<feature type="domain" description="Attractin/MKLN-like beta-propeller" evidence="4">
    <location>
        <begin position="142"/>
        <end position="253"/>
    </location>
</feature>
<feature type="compositionally biased region" description="Polar residues" evidence="3">
    <location>
        <begin position="1588"/>
        <end position="1603"/>
    </location>
</feature>
<feature type="compositionally biased region" description="Polar residues" evidence="3">
    <location>
        <begin position="653"/>
        <end position="680"/>
    </location>
</feature>
<keyword evidence="2" id="KW-0677">Repeat</keyword>
<dbReference type="GeneID" id="14496687"/>
<dbReference type="OMA" id="WQSHHKV"/>
<evidence type="ECO:0000313" key="6">
    <source>
        <dbReference type="Proteomes" id="UP000002866"/>
    </source>
</evidence>
<feature type="compositionally biased region" description="Low complexity" evidence="3">
    <location>
        <begin position="1561"/>
        <end position="1578"/>
    </location>
</feature>
<dbReference type="InterPro" id="IPR015915">
    <property type="entry name" value="Kelch-typ_b-propeller"/>
</dbReference>
<organism evidence="5 6">
    <name type="scientific">Henningerozyma blattae (strain ATCC 34711 / CBS 6284 / DSM 70876 / NBRC 10599 / NRRL Y-10934 / UCD 77-7)</name>
    <name type="common">Yeast</name>
    <name type="synonym">Tetrapisispora blattae</name>
    <dbReference type="NCBI Taxonomy" id="1071380"/>
    <lineage>
        <taxon>Eukaryota</taxon>
        <taxon>Fungi</taxon>
        <taxon>Dikarya</taxon>
        <taxon>Ascomycota</taxon>
        <taxon>Saccharomycotina</taxon>
        <taxon>Saccharomycetes</taxon>
        <taxon>Saccharomycetales</taxon>
        <taxon>Saccharomycetaceae</taxon>
        <taxon>Henningerozyma</taxon>
    </lineage>
</organism>
<proteinExistence type="predicted"/>
<dbReference type="EMBL" id="HE806321">
    <property type="protein sequence ID" value="CCH61586.1"/>
    <property type="molecule type" value="Genomic_DNA"/>
</dbReference>
<dbReference type="HOGENOM" id="CLU_252311_0_0_1"/>
<feature type="compositionally biased region" description="Polar residues" evidence="3">
    <location>
        <begin position="1435"/>
        <end position="1455"/>
    </location>
</feature>
<accession>I2H5D4</accession>
<dbReference type="KEGG" id="tbl:TBLA_0F00420"/>
<dbReference type="InterPro" id="IPR056737">
    <property type="entry name" value="Beta-prop_ATRN-MKLN-like"/>
</dbReference>
<dbReference type="Pfam" id="PF24981">
    <property type="entry name" value="Beta-prop_ATRN-LZTR1"/>
    <property type="match status" value="1"/>
</dbReference>
<feature type="compositionally biased region" description="Low complexity" evidence="3">
    <location>
        <begin position="317"/>
        <end position="332"/>
    </location>
</feature>
<dbReference type="PANTHER" id="PTHR43503">
    <property type="entry name" value="MCG48959-RELATED"/>
    <property type="match status" value="1"/>
</dbReference>
<feature type="compositionally biased region" description="Basic residues" evidence="3">
    <location>
        <begin position="333"/>
        <end position="349"/>
    </location>
</feature>
<evidence type="ECO:0000256" key="1">
    <source>
        <dbReference type="ARBA" id="ARBA00022441"/>
    </source>
</evidence>
<dbReference type="Proteomes" id="UP000002866">
    <property type="component" value="Chromosome 6"/>
</dbReference>
<evidence type="ECO:0000256" key="3">
    <source>
        <dbReference type="SAM" id="MobiDB-lite"/>
    </source>
</evidence>